<dbReference type="PANTHER" id="PTHR32089">
    <property type="entry name" value="METHYL-ACCEPTING CHEMOTAXIS PROTEIN MCPB"/>
    <property type="match status" value="1"/>
</dbReference>
<reference evidence="4" key="1">
    <citation type="submission" date="2020-09" db="EMBL/GenBank/DDBJ databases">
        <title>Draft Genome Sequence of Paenibacillus sp. WST5.</title>
        <authorList>
            <person name="Bao Z."/>
        </authorList>
    </citation>
    <scope>NUCLEOTIDE SEQUENCE</scope>
    <source>
        <strain evidence="4">WST5</strain>
    </source>
</reference>
<evidence type="ECO:0000256" key="2">
    <source>
        <dbReference type="PROSITE-ProRule" id="PRU00284"/>
    </source>
</evidence>
<organism evidence="4 5">
    <name type="scientific">Paenibacillus sedimenti</name>
    <dbReference type="NCBI Taxonomy" id="2770274"/>
    <lineage>
        <taxon>Bacteria</taxon>
        <taxon>Bacillati</taxon>
        <taxon>Bacillota</taxon>
        <taxon>Bacilli</taxon>
        <taxon>Bacillales</taxon>
        <taxon>Paenibacillaceae</taxon>
        <taxon>Paenibacillus</taxon>
    </lineage>
</organism>
<dbReference type="SUPFAM" id="SSF58104">
    <property type="entry name" value="Methyl-accepting chemotaxis protein (MCP) signaling domain"/>
    <property type="match status" value="1"/>
</dbReference>
<dbReference type="InterPro" id="IPR004089">
    <property type="entry name" value="MCPsignal_dom"/>
</dbReference>
<dbReference type="GO" id="GO:0016020">
    <property type="term" value="C:membrane"/>
    <property type="evidence" value="ECO:0007669"/>
    <property type="project" value="InterPro"/>
</dbReference>
<feature type="domain" description="Methyl-accepting transducer" evidence="3">
    <location>
        <begin position="33"/>
        <end position="283"/>
    </location>
</feature>
<keyword evidence="5" id="KW-1185">Reference proteome</keyword>
<evidence type="ECO:0000259" key="3">
    <source>
        <dbReference type="PROSITE" id="PS50111"/>
    </source>
</evidence>
<evidence type="ECO:0000313" key="5">
    <source>
        <dbReference type="Proteomes" id="UP000650466"/>
    </source>
</evidence>
<evidence type="ECO:0000256" key="1">
    <source>
        <dbReference type="ARBA" id="ARBA00023224"/>
    </source>
</evidence>
<name>A0A926KLQ3_9BACL</name>
<sequence>MIFKTVHSLNSLIRIVDRSSRQLHEKVEIIRDSSDSVSLQVEGVTNTIREMTIGIQDSAEHIQYASAQVNGIQSALEHIRKDNNNVVAASAELSVEIAHGKQEISAAAEHIRGMTLESEQLHLEMDQLHHALAKIAEITHIVEEVSGQTQLLALNANIEAARAGEHGRGFAIVAQEISKLAVQSKLATANIGEQLQRVSDSANTLAASVSNMKEAADNGVQIMDKGAHRYSRVESFLSELCGSIESVDQSLKLVTGSTSTISEAVQHTAAMFEQIAAGSEEVLASAEVQQRSITTMSDNIRGARRNSLSLRSAVSQFKLPESNIIHPIKSSIDAWIEGAIGIRAVMVSMIESRDTERIQSWFEEKNVLESELSTCFKQLNDLAQKSEDRLFLQNLEQAWQSFHEVKEQNAKWMLSGNYEEARSSLINQGRARFKMAVDLAQEWFDS</sequence>
<dbReference type="GO" id="GO:0007165">
    <property type="term" value="P:signal transduction"/>
    <property type="evidence" value="ECO:0007669"/>
    <property type="project" value="UniProtKB-KW"/>
</dbReference>
<evidence type="ECO:0000313" key="4">
    <source>
        <dbReference type="EMBL" id="MBD0379101.1"/>
    </source>
</evidence>
<dbReference type="AlphaFoldDB" id="A0A926KLQ3"/>
<dbReference type="SMART" id="SM00283">
    <property type="entry name" value="MA"/>
    <property type="match status" value="1"/>
</dbReference>
<proteinExistence type="predicted"/>
<dbReference type="PROSITE" id="PS50111">
    <property type="entry name" value="CHEMOTAXIS_TRANSDUC_2"/>
    <property type="match status" value="1"/>
</dbReference>
<dbReference type="EMBL" id="JACVVD010000001">
    <property type="protein sequence ID" value="MBD0379101.1"/>
    <property type="molecule type" value="Genomic_DNA"/>
</dbReference>
<dbReference type="Gene3D" id="1.10.287.950">
    <property type="entry name" value="Methyl-accepting chemotaxis protein"/>
    <property type="match status" value="1"/>
</dbReference>
<dbReference type="PANTHER" id="PTHR32089:SF112">
    <property type="entry name" value="LYSOZYME-LIKE PROTEIN-RELATED"/>
    <property type="match status" value="1"/>
</dbReference>
<gene>
    <name evidence="4" type="ORF">ICC18_03045</name>
</gene>
<protein>
    <submittedName>
        <fullName evidence="4">Methyl-accepting chemotaxis protein</fullName>
    </submittedName>
</protein>
<comment type="caution">
    <text evidence="4">The sequence shown here is derived from an EMBL/GenBank/DDBJ whole genome shotgun (WGS) entry which is preliminary data.</text>
</comment>
<accession>A0A926KLQ3</accession>
<keyword evidence="1 2" id="KW-0807">Transducer</keyword>
<dbReference type="Proteomes" id="UP000650466">
    <property type="component" value="Unassembled WGS sequence"/>
</dbReference>
<dbReference type="Pfam" id="PF00015">
    <property type="entry name" value="MCPsignal"/>
    <property type="match status" value="1"/>
</dbReference>